<dbReference type="eggNOG" id="ENOG5030KYW">
    <property type="taxonomic scope" value="Bacteria"/>
</dbReference>
<dbReference type="Pfam" id="PF07331">
    <property type="entry name" value="TctB"/>
    <property type="match status" value="1"/>
</dbReference>
<dbReference type="RefSeq" id="WP_011566047.1">
    <property type="nucleotide sequence ID" value="NC_008148.1"/>
</dbReference>
<keyword evidence="1" id="KW-0472">Membrane</keyword>
<reference evidence="3 4" key="1">
    <citation type="submission" date="2006-06" db="EMBL/GenBank/DDBJ databases">
        <title>Complete sequence of Rubrobacter xylanophilus DSM 9941.</title>
        <authorList>
            <consortium name="US DOE Joint Genome Institute"/>
            <person name="Copeland A."/>
            <person name="Lucas S."/>
            <person name="Lapidus A."/>
            <person name="Barry K."/>
            <person name="Detter J.C."/>
            <person name="Glavina del Rio T."/>
            <person name="Hammon N."/>
            <person name="Israni S."/>
            <person name="Dalin E."/>
            <person name="Tice H."/>
            <person name="Pitluck S."/>
            <person name="Munk A.C."/>
            <person name="Brettin T."/>
            <person name="Bruce D."/>
            <person name="Han C."/>
            <person name="Tapia R."/>
            <person name="Gilna P."/>
            <person name="Schmutz J."/>
            <person name="Larimer F."/>
            <person name="Land M."/>
            <person name="Hauser L."/>
            <person name="Kyrpides N."/>
            <person name="Lykidis A."/>
            <person name="da Costa M.S."/>
            <person name="Rainey F.A."/>
            <person name="Empadinhas N."/>
            <person name="Jolivet E."/>
            <person name="Battista J.R."/>
            <person name="Richardson P."/>
        </authorList>
    </citation>
    <scope>NUCLEOTIDE SEQUENCE [LARGE SCALE GENOMIC DNA]</scope>
    <source>
        <strain evidence="4">DSM 9941 / NBRC 16129 / PRD-1</strain>
    </source>
</reference>
<proteinExistence type="predicted"/>
<name>Q1ARD6_RUBXD</name>
<feature type="transmembrane region" description="Helical" evidence="1">
    <location>
        <begin position="143"/>
        <end position="164"/>
    </location>
</feature>
<keyword evidence="4" id="KW-1185">Reference proteome</keyword>
<dbReference type="EMBL" id="CP000386">
    <property type="protein sequence ID" value="ABG06042.1"/>
    <property type="molecule type" value="Genomic_DNA"/>
</dbReference>
<dbReference type="AlphaFoldDB" id="Q1ARD6"/>
<evidence type="ECO:0000313" key="4">
    <source>
        <dbReference type="Proteomes" id="UP000006637"/>
    </source>
</evidence>
<sequence length="173" mass="18091">MSAREPQRDRTGRSFPGPATFAAAVVALGAVVLAGTPGIPSRSGYAPVGPRFFPLAVALGLLVLGALLLVRCTLRPDAYLGEKAASEKAATHWPTVGLLLAALLVYGFLLDPLGYVPATALFFPAAAWVLGSRRPREAIRNLAIGLVVGAVVFFGFTELLGVRLPDGLLDPFL</sequence>
<organism evidence="3 4">
    <name type="scientific">Rubrobacter xylanophilus (strain DSM 9941 / JCM 11954 / NBRC 16129 / PRD-1)</name>
    <dbReference type="NCBI Taxonomy" id="266117"/>
    <lineage>
        <taxon>Bacteria</taxon>
        <taxon>Bacillati</taxon>
        <taxon>Actinomycetota</taxon>
        <taxon>Rubrobacteria</taxon>
        <taxon>Rubrobacterales</taxon>
        <taxon>Rubrobacteraceae</taxon>
        <taxon>Rubrobacter</taxon>
    </lineage>
</organism>
<dbReference type="KEGG" id="rxy:Rxyl_3135"/>
<gene>
    <name evidence="3" type="ordered locus">Rxyl_3135</name>
</gene>
<evidence type="ECO:0000256" key="1">
    <source>
        <dbReference type="SAM" id="Phobius"/>
    </source>
</evidence>
<feature type="transmembrane region" description="Helical" evidence="1">
    <location>
        <begin position="91"/>
        <end position="109"/>
    </location>
</feature>
<keyword evidence="1" id="KW-1133">Transmembrane helix</keyword>
<protein>
    <submittedName>
        <fullName evidence="3">Conserved hypothetical membrane protein</fullName>
    </submittedName>
</protein>
<keyword evidence="1" id="KW-0812">Transmembrane</keyword>
<dbReference type="InterPro" id="IPR009936">
    <property type="entry name" value="DUF1468"/>
</dbReference>
<dbReference type="Proteomes" id="UP000006637">
    <property type="component" value="Chromosome"/>
</dbReference>
<dbReference type="HOGENOM" id="CLU_110735_0_1_11"/>
<evidence type="ECO:0000259" key="2">
    <source>
        <dbReference type="Pfam" id="PF07331"/>
    </source>
</evidence>
<dbReference type="STRING" id="266117.Rxyl_3135"/>
<feature type="transmembrane region" description="Helical" evidence="1">
    <location>
        <begin position="21"/>
        <end position="40"/>
    </location>
</feature>
<dbReference type="OrthoDB" id="5119225at2"/>
<evidence type="ECO:0000313" key="3">
    <source>
        <dbReference type="EMBL" id="ABG06042.1"/>
    </source>
</evidence>
<accession>Q1ARD6</accession>
<feature type="domain" description="DUF1468" evidence="2">
    <location>
        <begin position="21"/>
        <end position="165"/>
    </location>
</feature>
<feature type="transmembrane region" description="Helical" evidence="1">
    <location>
        <begin position="52"/>
        <end position="70"/>
    </location>
</feature>
<feature type="transmembrane region" description="Helical" evidence="1">
    <location>
        <begin position="115"/>
        <end position="131"/>
    </location>
</feature>